<name>A0A158K5U1_9BURK</name>
<organism evidence="1 2">
    <name type="scientific">Caballeronia arvi</name>
    <dbReference type="NCBI Taxonomy" id="1777135"/>
    <lineage>
        <taxon>Bacteria</taxon>
        <taxon>Pseudomonadati</taxon>
        <taxon>Pseudomonadota</taxon>
        <taxon>Betaproteobacteria</taxon>
        <taxon>Burkholderiales</taxon>
        <taxon>Burkholderiaceae</taxon>
        <taxon>Caballeronia</taxon>
    </lineage>
</organism>
<accession>A0A158K5U1</accession>
<dbReference type="EMBL" id="FCOM02000026">
    <property type="protein sequence ID" value="SAL76345.1"/>
    <property type="molecule type" value="Genomic_DNA"/>
</dbReference>
<evidence type="ECO:0000313" key="1">
    <source>
        <dbReference type="EMBL" id="SAL76345.1"/>
    </source>
</evidence>
<dbReference type="Gene3D" id="3.40.190.10">
    <property type="entry name" value="Periplasmic binding protein-like II"/>
    <property type="match status" value="2"/>
</dbReference>
<gene>
    <name evidence="1" type="ORF">AWB74_04972</name>
</gene>
<dbReference type="Proteomes" id="UP000055019">
    <property type="component" value="Unassembled WGS sequence"/>
</dbReference>
<comment type="caution">
    <text evidence="1">The sequence shown here is derived from an EMBL/GenBank/DDBJ whole genome shotgun (WGS) entry which is preliminary data.</text>
</comment>
<evidence type="ECO:0000313" key="2">
    <source>
        <dbReference type="Proteomes" id="UP000055019"/>
    </source>
</evidence>
<dbReference type="SUPFAM" id="SSF53850">
    <property type="entry name" value="Periplasmic binding protein-like II"/>
    <property type="match status" value="1"/>
</dbReference>
<protein>
    <submittedName>
        <fullName evidence="1">ABC amino acid transporter, periplasmic ligand binding protein</fullName>
    </submittedName>
</protein>
<proteinExistence type="predicted"/>
<reference evidence="1" key="1">
    <citation type="submission" date="2016-01" db="EMBL/GenBank/DDBJ databases">
        <authorList>
            <person name="Peeters C."/>
        </authorList>
    </citation>
    <scope>NUCLEOTIDE SEQUENCE [LARGE SCALE GENOMIC DNA]</scope>
    <source>
        <strain evidence="1">LMG 29317</strain>
    </source>
</reference>
<sequence length="156" mass="17260">MTSVLLHRCSDLLCTRWILLRFGFFAIDPLRGETIAFSAPYPLIEGFCLVRDESPVRTNADVDRANNRVTVGKGCAHDLFFMREVKAAQIVRAPTSPAVVRTFIDEELEIRRVDEGVGVRCRCAVAASDRRRIRRAGSAFRLAASGRLTGHGRAAG</sequence>
<keyword evidence="2" id="KW-1185">Reference proteome</keyword>
<dbReference type="AlphaFoldDB" id="A0A158K5U1"/>